<protein>
    <submittedName>
        <fullName evidence="2">Uncharacterized protein</fullName>
    </submittedName>
</protein>
<comment type="caution">
    <text evidence="2">The sequence shown here is derived from an EMBL/GenBank/DDBJ whole genome shotgun (WGS) entry which is preliminary data.</text>
</comment>
<dbReference type="AlphaFoldDB" id="A0A1Q2YI36"/>
<dbReference type="EMBL" id="BDGI01000105">
    <property type="protein sequence ID" value="GAV29208.1"/>
    <property type="molecule type" value="Genomic_DNA"/>
</dbReference>
<reference evidence="2 3" key="1">
    <citation type="submission" date="2016-08" db="EMBL/GenBank/DDBJ databases">
        <title>Whole genome shotgun sequence of Pichia membranifaciens KS47-1.</title>
        <authorList>
            <person name="Konishi M."/>
            <person name="Ishida M."/>
            <person name="Arakawa T."/>
            <person name="Kato Y."/>
            <person name="Horiuchi J."/>
        </authorList>
    </citation>
    <scope>NUCLEOTIDE SEQUENCE [LARGE SCALE GENOMIC DNA]</scope>
    <source>
        <strain evidence="2 3">KS47-1</strain>
    </source>
</reference>
<accession>A0A1Q2YI36</accession>
<evidence type="ECO:0000313" key="3">
    <source>
        <dbReference type="Proteomes" id="UP000186136"/>
    </source>
</evidence>
<gene>
    <name evidence="2" type="ORF">PMKS-002690</name>
</gene>
<organism evidence="2 3">
    <name type="scientific">Pichia membranifaciens</name>
    <dbReference type="NCBI Taxonomy" id="4926"/>
    <lineage>
        <taxon>Eukaryota</taxon>
        <taxon>Fungi</taxon>
        <taxon>Dikarya</taxon>
        <taxon>Ascomycota</taxon>
        <taxon>Saccharomycotina</taxon>
        <taxon>Pichiomycetes</taxon>
        <taxon>Pichiales</taxon>
        <taxon>Pichiaceae</taxon>
        <taxon>Pichia</taxon>
    </lineage>
</organism>
<feature type="compositionally biased region" description="Pro residues" evidence="1">
    <location>
        <begin position="1"/>
        <end position="11"/>
    </location>
</feature>
<feature type="compositionally biased region" description="Low complexity" evidence="1">
    <location>
        <begin position="12"/>
        <end position="24"/>
    </location>
</feature>
<evidence type="ECO:0000256" key="1">
    <source>
        <dbReference type="SAM" id="MobiDB-lite"/>
    </source>
</evidence>
<sequence>MSTPPQAPAPQQPQQQRIQQAAQAETGHSHEQQEQNRLLPVQAICEGDPERRVQEEPGERRQGPASNT</sequence>
<dbReference type="Proteomes" id="UP000186136">
    <property type="component" value="Unassembled WGS sequence"/>
</dbReference>
<evidence type="ECO:0000313" key="2">
    <source>
        <dbReference type="EMBL" id="GAV29208.1"/>
    </source>
</evidence>
<keyword evidence="3" id="KW-1185">Reference proteome</keyword>
<name>A0A1Q2YI36_9ASCO</name>
<feature type="compositionally biased region" description="Basic and acidic residues" evidence="1">
    <location>
        <begin position="48"/>
        <end position="62"/>
    </location>
</feature>
<proteinExistence type="predicted"/>
<feature type="region of interest" description="Disordered" evidence="1">
    <location>
        <begin position="1"/>
        <end position="68"/>
    </location>
</feature>